<evidence type="ECO:0000256" key="2">
    <source>
        <dbReference type="ARBA" id="ARBA00012438"/>
    </source>
</evidence>
<sequence length="504" mass="56199">MGQVRILVVEDEVIVARTIASQLNQLGYIVTGTASSGKVAITKASETKPELVLMDIILKGEMDGITAASHIREQLDIPVIFLTAYADNYTLQRAKITQPFGYIVKPFTLQDLRIAIEIGLLKHEIERDLRENRDRLVTLLNSMSDAVIATDEMGMVTFMNPAAEKITGWQQAEALGHDVSNIFQIVDEVTEDTLENPVSKVLREQEVVYLGEFTSLITKHGTRVPIGDSASPIMRQSKQISGVVVVFWDLSERRQTELLEQALNKERELNNLKSLFISTVSHEFRNPLTVIQTAVELIEIHGANLTETKKNTYLKRIKKAVQSMKQLMEGVLFMGRAEAEKLVYEPAQLNIENFCRELIAEFSAVATTGHQIIFTCHSNNTDALMDERLLHYIFMNLLSNAVKYSPTGSNIWFNLTCDQIAGVAIFRIQDQGIGIPEEDQTRLFESFYRASNVQSIQGTGLGLVIVKRCVVAHDGQINVSSQVGVGTTFTVILPLNSEQSISLL</sequence>
<dbReference type="InterPro" id="IPR036097">
    <property type="entry name" value="HisK_dim/P_sf"/>
</dbReference>
<dbReference type="SMART" id="SM00388">
    <property type="entry name" value="HisKA"/>
    <property type="match status" value="1"/>
</dbReference>
<dbReference type="GO" id="GO:0000155">
    <property type="term" value="F:phosphorelay sensor kinase activity"/>
    <property type="evidence" value="ECO:0007669"/>
    <property type="project" value="InterPro"/>
</dbReference>
<dbReference type="InterPro" id="IPR003594">
    <property type="entry name" value="HATPase_dom"/>
</dbReference>
<dbReference type="InterPro" id="IPR003661">
    <property type="entry name" value="HisK_dim/P_dom"/>
</dbReference>
<dbReference type="InterPro" id="IPR000014">
    <property type="entry name" value="PAS"/>
</dbReference>
<feature type="modified residue" description="4-aspartylphosphate" evidence="8">
    <location>
        <position position="55"/>
    </location>
</feature>
<dbReference type="SMART" id="SM00448">
    <property type="entry name" value="REC"/>
    <property type="match status" value="1"/>
</dbReference>
<dbReference type="CDD" id="cd00082">
    <property type="entry name" value="HisKA"/>
    <property type="match status" value="1"/>
</dbReference>
<keyword evidence="14" id="KW-1185">Reference proteome</keyword>
<dbReference type="InterPro" id="IPR011006">
    <property type="entry name" value="CheY-like_superfamily"/>
</dbReference>
<keyword evidence="3 8" id="KW-0597">Phosphoprotein</keyword>
<evidence type="ECO:0000259" key="11">
    <source>
        <dbReference type="PROSITE" id="PS50112"/>
    </source>
</evidence>
<dbReference type="Pfam" id="PF00072">
    <property type="entry name" value="Response_reg"/>
    <property type="match status" value="1"/>
</dbReference>
<dbReference type="AlphaFoldDB" id="A0A367QKS7"/>
<dbReference type="InterPro" id="IPR004358">
    <property type="entry name" value="Sig_transdc_His_kin-like_C"/>
</dbReference>
<name>A0A367QKS7_9NOSO</name>
<dbReference type="SUPFAM" id="SSF55785">
    <property type="entry name" value="PYP-like sensor domain (PAS domain)"/>
    <property type="match status" value="1"/>
</dbReference>
<dbReference type="CDD" id="cd17534">
    <property type="entry name" value="REC_DC-like"/>
    <property type="match status" value="1"/>
</dbReference>
<comment type="function">
    <text evidence="7">Photoreceptor which exists in two forms that are reversibly interconvertible by light: the R form that absorbs maximally in the red region of the spectrum and the FR form that absorbs maximally in the far-red region.</text>
</comment>
<dbReference type="Pfam" id="PF00512">
    <property type="entry name" value="HisKA"/>
    <property type="match status" value="1"/>
</dbReference>
<dbReference type="InterPro" id="IPR036890">
    <property type="entry name" value="HATPase_C_sf"/>
</dbReference>
<feature type="domain" description="Response regulatory" evidence="10">
    <location>
        <begin position="5"/>
        <end position="120"/>
    </location>
</feature>
<dbReference type="PROSITE" id="PS50110">
    <property type="entry name" value="RESPONSE_REGULATORY"/>
    <property type="match status" value="1"/>
</dbReference>
<evidence type="ECO:0000313" key="14">
    <source>
        <dbReference type="Proteomes" id="UP000252107"/>
    </source>
</evidence>
<dbReference type="Gene3D" id="3.30.450.20">
    <property type="entry name" value="PAS domain"/>
    <property type="match status" value="1"/>
</dbReference>
<dbReference type="SMART" id="SM00387">
    <property type="entry name" value="HATPase_c"/>
    <property type="match status" value="1"/>
</dbReference>
<dbReference type="Pfam" id="PF00989">
    <property type="entry name" value="PAS"/>
    <property type="match status" value="1"/>
</dbReference>
<proteinExistence type="predicted"/>
<feature type="domain" description="PAS" evidence="11">
    <location>
        <begin position="132"/>
        <end position="205"/>
    </location>
</feature>
<dbReference type="PANTHER" id="PTHR43047">
    <property type="entry name" value="TWO-COMPONENT HISTIDINE PROTEIN KINASE"/>
    <property type="match status" value="1"/>
</dbReference>
<dbReference type="EC" id="2.7.13.3" evidence="2"/>
<dbReference type="SUPFAM" id="SSF47384">
    <property type="entry name" value="Homodimeric domain of signal transducing histidine kinase"/>
    <property type="match status" value="1"/>
</dbReference>
<gene>
    <name evidence="13" type="ORF">A6770_03835</name>
</gene>
<dbReference type="Gene3D" id="3.40.50.2300">
    <property type="match status" value="1"/>
</dbReference>
<dbReference type="SUPFAM" id="SSF52172">
    <property type="entry name" value="CheY-like"/>
    <property type="match status" value="1"/>
</dbReference>
<dbReference type="InterPro" id="IPR005467">
    <property type="entry name" value="His_kinase_dom"/>
</dbReference>
<dbReference type="CDD" id="cd00130">
    <property type="entry name" value="PAS"/>
    <property type="match status" value="1"/>
</dbReference>
<keyword evidence="6" id="KW-0902">Two-component regulatory system</keyword>
<dbReference type="InterPro" id="IPR013767">
    <property type="entry name" value="PAS_fold"/>
</dbReference>
<dbReference type="Proteomes" id="UP000252107">
    <property type="component" value="Unassembled WGS sequence"/>
</dbReference>
<dbReference type="PROSITE" id="PS50109">
    <property type="entry name" value="HIS_KIN"/>
    <property type="match status" value="1"/>
</dbReference>
<evidence type="ECO:0000256" key="7">
    <source>
        <dbReference type="ARBA" id="ARBA00055745"/>
    </source>
</evidence>
<evidence type="ECO:0000256" key="5">
    <source>
        <dbReference type="ARBA" id="ARBA00022777"/>
    </source>
</evidence>
<dbReference type="GO" id="GO:0006355">
    <property type="term" value="P:regulation of DNA-templated transcription"/>
    <property type="evidence" value="ECO:0007669"/>
    <property type="project" value="InterPro"/>
</dbReference>
<dbReference type="Pfam" id="PF02518">
    <property type="entry name" value="HATPase_c"/>
    <property type="match status" value="1"/>
</dbReference>
<dbReference type="SUPFAM" id="SSF55874">
    <property type="entry name" value="ATPase domain of HSP90 chaperone/DNA topoisomerase II/histidine kinase"/>
    <property type="match status" value="1"/>
</dbReference>
<evidence type="ECO:0000313" key="13">
    <source>
        <dbReference type="EMBL" id="RCJ24796.1"/>
    </source>
</evidence>
<dbReference type="NCBIfam" id="TIGR00229">
    <property type="entry name" value="sensory_box"/>
    <property type="match status" value="1"/>
</dbReference>
<dbReference type="SMART" id="SM00091">
    <property type="entry name" value="PAS"/>
    <property type="match status" value="1"/>
</dbReference>
<dbReference type="Gene3D" id="3.30.565.10">
    <property type="entry name" value="Histidine kinase-like ATPase, C-terminal domain"/>
    <property type="match status" value="1"/>
</dbReference>
<evidence type="ECO:0000256" key="3">
    <source>
        <dbReference type="ARBA" id="ARBA00022553"/>
    </source>
</evidence>
<dbReference type="EMBL" id="LXQD01000317">
    <property type="protein sequence ID" value="RCJ24796.1"/>
    <property type="molecule type" value="Genomic_DNA"/>
</dbReference>
<comment type="catalytic activity">
    <reaction evidence="1">
        <text>ATP + protein L-histidine = ADP + protein N-phospho-L-histidine.</text>
        <dbReference type="EC" id="2.7.13.3"/>
    </reaction>
</comment>
<evidence type="ECO:0000256" key="4">
    <source>
        <dbReference type="ARBA" id="ARBA00022679"/>
    </source>
</evidence>
<evidence type="ECO:0000256" key="6">
    <source>
        <dbReference type="ARBA" id="ARBA00023012"/>
    </source>
</evidence>
<dbReference type="PRINTS" id="PR00344">
    <property type="entry name" value="BCTRLSENSOR"/>
</dbReference>
<dbReference type="PROSITE" id="PS50112">
    <property type="entry name" value="PAS"/>
    <property type="match status" value="1"/>
</dbReference>
<evidence type="ECO:0000259" key="12">
    <source>
        <dbReference type="PROSITE" id="PS50113"/>
    </source>
</evidence>
<dbReference type="GO" id="GO:0009927">
    <property type="term" value="F:histidine phosphotransfer kinase activity"/>
    <property type="evidence" value="ECO:0007669"/>
    <property type="project" value="TreeGrafter"/>
</dbReference>
<dbReference type="GO" id="GO:0005886">
    <property type="term" value="C:plasma membrane"/>
    <property type="evidence" value="ECO:0007669"/>
    <property type="project" value="TreeGrafter"/>
</dbReference>
<feature type="domain" description="Histidine kinase" evidence="9">
    <location>
        <begin position="279"/>
        <end position="497"/>
    </location>
</feature>
<keyword evidence="5 13" id="KW-0418">Kinase</keyword>
<comment type="caution">
    <text evidence="13">The sequence shown here is derived from an EMBL/GenBank/DDBJ whole genome shotgun (WGS) entry which is preliminary data.</text>
</comment>
<dbReference type="InterPro" id="IPR000700">
    <property type="entry name" value="PAS-assoc_C"/>
</dbReference>
<accession>A0A367QKS7</accession>
<organism evidence="13 14">
    <name type="scientific">Nostoc minutum NIES-26</name>
    <dbReference type="NCBI Taxonomy" id="1844469"/>
    <lineage>
        <taxon>Bacteria</taxon>
        <taxon>Bacillati</taxon>
        <taxon>Cyanobacteriota</taxon>
        <taxon>Cyanophyceae</taxon>
        <taxon>Nostocales</taxon>
        <taxon>Nostocaceae</taxon>
        <taxon>Nostoc</taxon>
    </lineage>
</organism>
<evidence type="ECO:0000259" key="10">
    <source>
        <dbReference type="PROSITE" id="PS50110"/>
    </source>
</evidence>
<dbReference type="InterPro" id="IPR035965">
    <property type="entry name" value="PAS-like_dom_sf"/>
</dbReference>
<dbReference type="InterPro" id="IPR001789">
    <property type="entry name" value="Sig_transdc_resp-reg_receiver"/>
</dbReference>
<dbReference type="PROSITE" id="PS50113">
    <property type="entry name" value="PAC"/>
    <property type="match status" value="1"/>
</dbReference>
<dbReference type="Gene3D" id="1.10.287.130">
    <property type="match status" value="1"/>
</dbReference>
<evidence type="ECO:0000256" key="8">
    <source>
        <dbReference type="PROSITE-ProRule" id="PRU00169"/>
    </source>
</evidence>
<dbReference type="CDD" id="cd00075">
    <property type="entry name" value="HATPase"/>
    <property type="match status" value="1"/>
</dbReference>
<feature type="domain" description="PAC" evidence="12">
    <location>
        <begin position="203"/>
        <end position="262"/>
    </location>
</feature>
<evidence type="ECO:0000256" key="1">
    <source>
        <dbReference type="ARBA" id="ARBA00000085"/>
    </source>
</evidence>
<reference evidence="13" key="1">
    <citation type="submission" date="2016-04" db="EMBL/GenBank/DDBJ databases">
        <authorList>
            <person name="Tabuchi Yagui T.R."/>
        </authorList>
    </citation>
    <scope>NUCLEOTIDE SEQUENCE [LARGE SCALE GENOMIC DNA]</scope>
    <source>
        <strain evidence="13">NIES-26</strain>
    </source>
</reference>
<protein>
    <recommendedName>
        <fullName evidence="2">histidine kinase</fullName>
        <ecNumber evidence="2">2.7.13.3</ecNumber>
    </recommendedName>
</protein>
<dbReference type="FunFam" id="3.30.565.10:FF:000006">
    <property type="entry name" value="Sensor histidine kinase WalK"/>
    <property type="match status" value="1"/>
</dbReference>
<evidence type="ECO:0000259" key="9">
    <source>
        <dbReference type="PROSITE" id="PS50109"/>
    </source>
</evidence>
<dbReference type="PANTHER" id="PTHR43047:SF72">
    <property type="entry name" value="OSMOSENSING HISTIDINE PROTEIN KINASE SLN1"/>
    <property type="match status" value="1"/>
</dbReference>
<keyword evidence="4" id="KW-0808">Transferase</keyword>